<keyword evidence="9" id="KW-0862">Zinc</keyword>
<name>A0A9K3KV27_9STRA</name>
<dbReference type="OrthoDB" id="844at2759"/>
<dbReference type="GO" id="GO:0005634">
    <property type="term" value="C:nucleus"/>
    <property type="evidence" value="ECO:0007669"/>
    <property type="project" value="UniProtKB-SubCell"/>
</dbReference>
<feature type="region of interest" description="Disordered" evidence="14">
    <location>
        <begin position="1"/>
        <end position="52"/>
    </location>
</feature>
<dbReference type="Pfam" id="PF00493">
    <property type="entry name" value="MCM"/>
    <property type="match status" value="1"/>
</dbReference>
<evidence type="ECO:0000256" key="11">
    <source>
        <dbReference type="ARBA" id="ARBA00023125"/>
    </source>
</evidence>
<evidence type="ECO:0000256" key="7">
    <source>
        <dbReference type="ARBA" id="ARBA00022771"/>
    </source>
</evidence>
<evidence type="ECO:0000256" key="10">
    <source>
        <dbReference type="ARBA" id="ARBA00022840"/>
    </source>
</evidence>
<dbReference type="Pfam" id="PF12619">
    <property type="entry name" value="MCM2_N"/>
    <property type="match status" value="1"/>
</dbReference>
<keyword evidence="11" id="KW-0238">DNA-binding</keyword>
<dbReference type="InterPro" id="IPR008045">
    <property type="entry name" value="MCM2"/>
</dbReference>
<feature type="region of interest" description="Disordered" evidence="14">
    <location>
        <begin position="67"/>
        <end position="158"/>
    </location>
</feature>
<reference evidence="16" key="1">
    <citation type="journal article" date="2021" name="Sci. Rep.">
        <title>Diploid genomic architecture of Nitzschia inconspicua, an elite biomass production diatom.</title>
        <authorList>
            <person name="Oliver A."/>
            <person name="Podell S."/>
            <person name="Pinowska A."/>
            <person name="Traller J.C."/>
            <person name="Smith S.R."/>
            <person name="McClure R."/>
            <person name="Beliaev A."/>
            <person name="Bohutskyi P."/>
            <person name="Hill E.A."/>
            <person name="Rabines A."/>
            <person name="Zheng H."/>
            <person name="Allen L.Z."/>
            <person name="Kuo A."/>
            <person name="Grigoriev I.V."/>
            <person name="Allen A.E."/>
            <person name="Hazlebeck D."/>
            <person name="Allen E.E."/>
        </authorList>
    </citation>
    <scope>NUCLEOTIDE SEQUENCE</scope>
    <source>
        <strain evidence="16">Hildebrandi</strain>
    </source>
</reference>
<gene>
    <name evidence="16" type="ORF">IV203_012205</name>
</gene>
<evidence type="ECO:0000256" key="3">
    <source>
        <dbReference type="ARBA" id="ARBA00012551"/>
    </source>
</evidence>
<dbReference type="PANTHER" id="PTHR11630">
    <property type="entry name" value="DNA REPLICATION LICENSING FACTOR MCM FAMILY MEMBER"/>
    <property type="match status" value="1"/>
</dbReference>
<feature type="compositionally biased region" description="Acidic residues" evidence="14">
    <location>
        <begin position="229"/>
        <end position="256"/>
    </location>
</feature>
<keyword evidence="12" id="KW-0539">Nucleus</keyword>
<dbReference type="GO" id="GO:0008270">
    <property type="term" value="F:zinc ion binding"/>
    <property type="evidence" value="ECO:0007669"/>
    <property type="project" value="UniProtKB-KW"/>
</dbReference>
<keyword evidence="7" id="KW-0863">Zinc-finger</keyword>
<feature type="compositionally biased region" description="Acidic residues" evidence="14">
    <location>
        <begin position="127"/>
        <end position="143"/>
    </location>
</feature>
<dbReference type="GO" id="GO:0016787">
    <property type="term" value="F:hydrolase activity"/>
    <property type="evidence" value="ECO:0007669"/>
    <property type="project" value="UniProtKB-KW"/>
</dbReference>
<evidence type="ECO:0000256" key="5">
    <source>
        <dbReference type="ARBA" id="ARBA00022723"/>
    </source>
</evidence>
<dbReference type="GO" id="GO:1902975">
    <property type="term" value="P:mitotic DNA replication initiation"/>
    <property type="evidence" value="ECO:0007669"/>
    <property type="project" value="TreeGrafter"/>
</dbReference>
<protein>
    <recommendedName>
        <fullName evidence="3">DNA helicase</fullName>
        <ecNumber evidence="3">3.6.4.12</ecNumber>
    </recommendedName>
</protein>
<feature type="domain" description="MCM C-terminal AAA(+) ATPase" evidence="15">
    <location>
        <begin position="578"/>
        <end position="784"/>
    </location>
</feature>
<dbReference type="PROSITE" id="PS50051">
    <property type="entry name" value="MCM_2"/>
    <property type="match status" value="1"/>
</dbReference>
<dbReference type="InterPro" id="IPR001208">
    <property type="entry name" value="MCM_dom"/>
</dbReference>
<evidence type="ECO:0000256" key="9">
    <source>
        <dbReference type="ARBA" id="ARBA00022833"/>
    </source>
</evidence>
<keyword evidence="13" id="KW-0131">Cell cycle</keyword>
<dbReference type="Pfam" id="PF17207">
    <property type="entry name" value="MCM_OB"/>
    <property type="match status" value="1"/>
</dbReference>
<dbReference type="GO" id="GO:0005524">
    <property type="term" value="F:ATP binding"/>
    <property type="evidence" value="ECO:0007669"/>
    <property type="project" value="UniProtKB-KW"/>
</dbReference>
<organism evidence="16 17">
    <name type="scientific">Nitzschia inconspicua</name>
    <dbReference type="NCBI Taxonomy" id="303405"/>
    <lineage>
        <taxon>Eukaryota</taxon>
        <taxon>Sar</taxon>
        <taxon>Stramenopiles</taxon>
        <taxon>Ochrophyta</taxon>
        <taxon>Bacillariophyta</taxon>
        <taxon>Bacillariophyceae</taxon>
        <taxon>Bacillariophycidae</taxon>
        <taxon>Bacillariales</taxon>
        <taxon>Bacillariaceae</taxon>
        <taxon>Nitzschia</taxon>
    </lineage>
</organism>
<dbReference type="EC" id="3.6.4.12" evidence="3"/>
<evidence type="ECO:0000256" key="6">
    <source>
        <dbReference type="ARBA" id="ARBA00022741"/>
    </source>
</evidence>
<evidence type="ECO:0000256" key="4">
    <source>
        <dbReference type="ARBA" id="ARBA00022705"/>
    </source>
</evidence>
<dbReference type="InterPro" id="IPR041562">
    <property type="entry name" value="MCM_lid"/>
</dbReference>
<accession>A0A9K3KV27</accession>
<dbReference type="GO" id="GO:0017116">
    <property type="term" value="F:single-stranded DNA helicase activity"/>
    <property type="evidence" value="ECO:0007669"/>
    <property type="project" value="TreeGrafter"/>
</dbReference>
<dbReference type="GO" id="GO:0043138">
    <property type="term" value="F:3'-5' DNA helicase activity"/>
    <property type="evidence" value="ECO:0007669"/>
    <property type="project" value="TreeGrafter"/>
</dbReference>
<keyword evidence="5" id="KW-0479">Metal-binding</keyword>
<evidence type="ECO:0000256" key="1">
    <source>
        <dbReference type="ARBA" id="ARBA00004123"/>
    </source>
</evidence>
<feature type="compositionally biased region" description="Acidic residues" evidence="14">
    <location>
        <begin position="20"/>
        <end position="46"/>
    </location>
</feature>
<feature type="region of interest" description="Disordered" evidence="14">
    <location>
        <begin position="222"/>
        <end position="260"/>
    </location>
</feature>
<dbReference type="PROSITE" id="PS00847">
    <property type="entry name" value="MCM_1"/>
    <property type="match status" value="1"/>
</dbReference>
<keyword evidence="10" id="KW-0067">ATP-binding</keyword>
<keyword evidence="6" id="KW-0547">Nucleotide-binding</keyword>
<dbReference type="Pfam" id="PF14551">
    <property type="entry name" value="MCM_N"/>
    <property type="match status" value="1"/>
</dbReference>
<evidence type="ECO:0000256" key="8">
    <source>
        <dbReference type="ARBA" id="ARBA00022801"/>
    </source>
</evidence>
<evidence type="ECO:0000256" key="12">
    <source>
        <dbReference type="ARBA" id="ARBA00023242"/>
    </source>
</evidence>
<evidence type="ECO:0000256" key="13">
    <source>
        <dbReference type="ARBA" id="ARBA00023306"/>
    </source>
</evidence>
<proteinExistence type="inferred from homology"/>
<dbReference type="GO" id="GO:0000727">
    <property type="term" value="P:double-strand break repair via break-induced replication"/>
    <property type="evidence" value="ECO:0007669"/>
    <property type="project" value="TreeGrafter"/>
</dbReference>
<comment type="similarity">
    <text evidence="2">Belongs to the MCM family.</text>
</comment>
<evidence type="ECO:0000256" key="2">
    <source>
        <dbReference type="ARBA" id="ARBA00008010"/>
    </source>
</evidence>
<dbReference type="AlphaFoldDB" id="A0A9K3KV27"/>
<feature type="compositionally biased region" description="Acidic residues" evidence="14">
    <location>
        <begin position="100"/>
        <end position="120"/>
    </location>
</feature>
<dbReference type="InterPro" id="IPR031327">
    <property type="entry name" value="MCM"/>
</dbReference>
<dbReference type="InterPro" id="IPR059098">
    <property type="entry name" value="WHD_MCM2"/>
</dbReference>
<dbReference type="Pfam" id="PF23669">
    <property type="entry name" value="WHD_MCM2"/>
    <property type="match status" value="1"/>
</dbReference>
<keyword evidence="8" id="KW-0378">Hydrolase</keyword>
<feature type="compositionally biased region" description="Basic and acidic residues" evidence="14">
    <location>
        <begin position="67"/>
        <end position="78"/>
    </location>
</feature>
<keyword evidence="17" id="KW-1185">Reference proteome</keyword>
<dbReference type="PANTHER" id="PTHR11630:SF44">
    <property type="entry name" value="DNA REPLICATION LICENSING FACTOR MCM2"/>
    <property type="match status" value="1"/>
</dbReference>
<reference evidence="16" key="2">
    <citation type="submission" date="2021-04" db="EMBL/GenBank/DDBJ databases">
        <authorList>
            <person name="Podell S."/>
        </authorList>
    </citation>
    <scope>NUCLEOTIDE SEQUENCE</scope>
    <source>
        <strain evidence="16">Hildebrandi</strain>
    </source>
</reference>
<keyword evidence="4" id="KW-0235">DNA replication</keyword>
<dbReference type="InterPro" id="IPR018525">
    <property type="entry name" value="MCM_CS"/>
</dbReference>
<dbReference type="SMART" id="SM00350">
    <property type="entry name" value="MCM"/>
    <property type="match status" value="1"/>
</dbReference>
<evidence type="ECO:0000259" key="15">
    <source>
        <dbReference type="PROSITE" id="PS50051"/>
    </source>
</evidence>
<dbReference type="GO" id="GO:0003697">
    <property type="term" value="F:single-stranded DNA binding"/>
    <property type="evidence" value="ECO:0007669"/>
    <property type="project" value="TreeGrafter"/>
</dbReference>
<dbReference type="FunFam" id="3.40.50.300:FF:000138">
    <property type="entry name" value="DNA helicase"/>
    <property type="match status" value="1"/>
</dbReference>
<dbReference type="GO" id="GO:0042555">
    <property type="term" value="C:MCM complex"/>
    <property type="evidence" value="ECO:0007669"/>
    <property type="project" value="InterPro"/>
</dbReference>
<comment type="subcellular location">
    <subcellularLocation>
        <location evidence="1">Nucleus</location>
    </subcellularLocation>
</comment>
<dbReference type="InterPro" id="IPR027925">
    <property type="entry name" value="MCM_N"/>
</dbReference>
<comment type="caution">
    <text evidence="16">The sequence shown here is derived from an EMBL/GenBank/DDBJ whole genome shotgun (WGS) entry which is preliminary data.</text>
</comment>
<dbReference type="EMBL" id="JAGRRH010000019">
    <property type="protein sequence ID" value="KAG7349608.1"/>
    <property type="molecule type" value="Genomic_DNA"/>
</dbReference>
<sequence>MSDQDEPISARKRRRIAAHDDDDDDDDVDNDENHESDDNEEMVDDSAADRRRRRVEALAAERRRQRLQRELAELHDGDADLTQPPSPAGVAGRNSAHNDDDNDNVGDDDDDLDHDYDYEDNEHPDGDAYDPEEEEEEGEDLMENAERDYQRIEALDTYGREGIDDRNYEAMDIDQRRAAEAEIRARERQAGRGGRDAGIYGMALDDMEAEEDEEARRARRGMFRREKEGDEEDDQSEQDQEDEQSEDDIEEEDLDKEDPINLEAFDVPLKEWLTRAVTMREVQRRFRAFLRHFRPETAGEDSHRRRRANGIYEQKIRNMCASNLESLQVSYDHLMEAEPLLAVWLADAPWDMLQLLDRAATNHTLMLFPSYKEIKQDVHVRISDIPIMDSLRDLRRTHLEHLVKVHGVVTRRGGVYPLLLYPVYTCVNRQCGAVIYPEHDIKERVGKDSGKIWGPEACPRCEGSHFKLDNTKSVYGNVQRVNLQESPGSVPPGRVPRQKEVFLTEDLIDTVRPGEEIEVTGIFQQQQDFSLTLKSGFPVFSTNLLANHIRKREDASSASNMSEVDVRKILELSRDPKIGDRIVQSMAPSIFGHDNCKMALAMSLFGGVPKNINDKHRIRGDVNVLLLGDPGTAKSQLLKYAEATAPRAVYSTGKGASAVGLTAGVHKDPVTKEWTLEGGALVLADKGVALIDEFDKMNEQDRTSIHEAMEQQSISVSKAGIVTSLQARCSVIAAANPIGGRYDSSNTLADNVELTDPILQRFDILCVLQDTVDPVQDERLASFVTSSHMNAIPTRDLNNGLAVLPPSNSAAHGPGIIDQELLRKYIQYARTNVKPDLRGNAFDQEKVASLYVALRRESANSGGVPIAVRHIESIMRMAEAHAKMHLRDYVRDDDMDAAIKMMLESFIVAQKFSVRRSLRRSFAKYITSGEDRAHLLLHILGDLMRKEMMYQKISLRRRNLPEDDLVLEVPLDELESRARERRIYDVLEFCKGPTFNEAGYVLDENRGLICRSAEVS</sequence>
<dbReference type="InterPro" id="IPR033762">
    <property type="entry name" value="MCM_OB"/>
</dbReference>
<dbReference type="Pfam" id="PF17855">
    <property type="entry name" value="MCM_lid"/>
    <property type="match status" value="1"/>
</dbReference>
<evidence type="ECO:0000313" key="17">
    <source>
        <dbReference type="Proteomes" id="UP000693970"/>
    </source>
</evidence>
<dbReference type="Proteomes" id="UP000693970">
    <property type="component" value="Unassembled WGS sequence"/>
</dbReference>
<evidence type="ECO:0000256" key="14">
    <source>
        <dbReference type="SAM" id="MobiDB-lite"/>
    </source>
</evidence>
<feature type="compositionally biased region" description="Basic and acidic residues" evidence="14">
    <location>
        <begin position="144"/>
        <end position="158"/>
    </location>
</feature>
<evidence type="ECO:0000313" key="16">
    <source>
        <dbReference type="EMBL" id="KAG7349608.1"/>
    </source>
</evidence>